<dbReference type="OrthoDB" id="10056323at2759"/>
<dbReference type="Pfam" id="PF22528">
    <property type="entry name" value="PRMT_C"/>
    <property type="match status" value="1"/>
</dbReference>
<proteinExistence type="predicted"/>
<comment type="caution">
    <text evidence="11">The sequence shown here is derived from an EMBL/GenBank/DDBJ whole genome shotgun (WGS) entry which is preliminary data.</text>
</comment>
<evidence type="ECO:0000313" key="12">
    <source>
        <dbReference type="Proteomes" id="UP000186922"/>
    </source>
</evidence>
<evidence type="ECO:0000256" key="5">
    <source>
        <dbReference type="ARBA" id="ARBA00040406"/>
    </source>
</evidence>
<keyword evidence="4 8" id="KW-0949">S-adenosyl-L-methionine</keyword>
<dbReference type="InterPro" id="IPR029063">
    <property type="entry name" value="SAM-dependent_MTases_sf"/>
</dbReference>
<evidence type="ECO:0000256" key="7">
    <source>
        <dbReference type="ARBA" id="ARBA00049303"/>
    </source>
</evidence>
<accession>A0A1D1UUB0</accession>
<evidence type="ECO:0000256" key="2">
    <source>
        <dbReference type="ARBA" id="ARBA00022603"/>
    </source>
</evidence>
<dbReference type="PANTHER" id="PTHR11006:SF73">
    <property type="entry name" value="PROTEIN ARGININE N-METHYLTRANSFERASE 6"/>
    <property type="match status" value="1"/>
</dbReference>
<evidence type="ECO:0000256" key="6">
    <source>
        <dbReference type="ARBA" id="ARBA00042685"/>
    </source>
</evidence>
<name>A0A1D1UUB0_RAMVA</name>
<reference evidence="11 12" key="1">
    <citation type="journal article" date="2016" name="Nat. Commun.">
        <title>Extremotolerant tardigrade genome and improved radiotolerance of human cultured cells by tardigrade-unique protein.</title>
        <authorList>
            <person name="Hashimoto T."/>
            <person name="Horikawa D.D."/>
            <person name="Saito Y."/>
            <person name="Kuwahara H."/>
            <person name="Kozuka-Hata H."/>
            <person name="Shin-I T."/>
            <person name="Minakuchi Y."/>
            <person name="Ohishi K."/>
            <person name="Motoyama A."/>
            <person name="Aizu T."/>
            <person name="Enomoto A."/>
            <person name="Kondo K."/>
            <person name="Tanaka S."/>
            <person name="Hara Y."/>
            <person name="Koshikawa S."/>
            <person name="Sagara H."/>
            <person name="Miura T."/>
            <person name="Yokobori S."/>
            <person name="Miyagawa K."/>
            <person name="Suzuki Y."/>
            <person name="Kubo T."/>
            <person name="Oyama M."/>
            <person name="Kohara Y."/>
            <person name="Fujiyama A."/>
            <person name="Arakawa K."/>
            <person name="Katayama T."/>
            <person name="Toyoda A."/>
            <person name="Kunieda T."/>
        </authorList>
    </citation>
    <scope>NUCLEOTIDE SEQUENCE [LARGE SCALE GENOMIC DNA]</scope>
    <source>
        <strain evidence="11 12">YOKOZUNA-1</strain>
    </source>
</reference>
<evidence type="ECO:0000256" key="8">
    <source>
        <dbReference type="PROSITE-ProRule" id="PRU01015"/>
    </source>
</evidence>
<evidence type="ECO:0000259" key="10">
    <source>
        <dbReference type="Pfam" id="PF22528"/>
    </source>
</evidence>
<dbReference type="InterPro" id="IPR041698">
    <property type="entry name" value="Methyltransf_25"/>
</dbReference>
<dbReference type="Proteomes" id="UP000186922">
    <property type="component" value="Unassembled WGS sequence"/>
</dbReference>
<dbReference type="FunFam" id="3.40.50.150:FF:000003">
    <property type="entry name" value="Blast:Protein arginine N-methyltransferase 1"/>
    <property type="match status" value="1"/>
</dbReference>
<organism evidence="11 12">
    <name type="scientific">Ramazzottius varieornatus</name>
    <name type="common">Water bear</name>
    <name type="synonym">Tardigrade</name>
    <dbReference type="NCBI Taxonomy" id="947166"/>
    <lineage>
        <taxon>Eukaryota</taxon>
        <taxon>Metazoa</taxon>
        <taxon>Ecdysozoa</taxon>
        <taxon>Tardigrada</taxon>
        <taxon>Eutardigrada</taxon>
        <taxon>Parachela</taxon>
        <taxon>Hypsibioidea</taxon>
        <taxon>Ramazzottiidae</taxon>
        <taxon>Ramazzottius</taxon>
    </lineage>
</organism>
<dbReference type="GO" id="GO:0035242">
    <property type="term" value="F:protein-arginine omega-N asymmetric methyltransferase activity"/>
    <property type="evidence" value="ECO:0007669"/>
    <property type="project" value="UniProtKB-EC"/>
</dbReference>
<protein>
    <recommendedName>
        <fullName evidence="5">Protein arginine N-methyltransferase 6</fullName>
        <ecNumber evidence="1">2.1.1.319</ecNumber>
    </recommendedName>
    <alternativeName>
        <fullName evidence="6">Histone-arginine N-methyltransferase PRMT6</fullName>
    </alternativeName>
</protein>
<dbReference type="InterPro" id="IPR055135">
    <property type="entry name" value="PRMT_dom"/>
</dbReference>
<dbReference type="AlphaFoldDB" id="A0A1D1UUB0"/>
<dbReference type="CDD" id="cd02440">
    <property type="entry name" value="AdoMet_MTases"/>
    <property type="match status" value="1"/>
</dbReference>
<dbReference type="SUPFAM" id="SSF53335">
    <property type="entry name" value="S-adenosyl-L-methionine-dependent methyltransferases"/>
    <property type="match status" value="1"/>
</dbReference>
<dbReference type="STRING" id="947166.A0A1D1UUB0"/>
<keyword evidence="12" id="KW-1185">Reference proteome</keyword>
<dbReference type="Gene3D" id="2.70.160.11">
    <property type="entry name" value="Hnrnp arginine n-methyltransferase1"/>
    <property type="match status" value="1"/>
</dbReference>
<evidence type="ECO:0000256" key="1">
    <source>
        <dbReference type="ARBA" id="ARBA00011925"/>
    </source>
</evidence>
<keyword evidence="2 8" id="KW-0489">Methyltransferase</keyword>
<gene>
    <name evidence="11" type="primary">RvY_03207-1</name>
    <name evidence="11" type="synonym">RvY_03207.1</name>
    <name evidence="11" type="ORF">RvY_03207</name>
</gene>
<sequence length="387" mass="43974">MAEGTSSVADRKFRPRWTSDIAKTVEQLQPEKLRERASLIEIVGSQPSSSAYAWYFRGYERLDVHRTMINDAIRTGSYLMAICRNHHVLKNKTILDVGTGIGILSIFAVKDGLAKRAIAVDASGIAEEAELLVKSCGLDEKITVIRDRIEDLTELPDDIREVDVIVSEWMGYSLFNESMLNSVITARKRFLKDGGFMIPDTAVLRMIGSSAVRPFPARNYETKMKAAFAEANIKVDLERSVLCYDQLCTNMVIKPKDVLTNAVDIKVVDMYRIQPDEVKVDSQFMMECNGHGFLRSFVIFFDVLFDLPNSWMFSTSPESPRTHWGQTVCALAPDEHIEVWRGTTIFGRIRMTSMSAFPRCWTIHCDYTVKFQKKSDVASRSRVFYLL</sequence>
<dbReference type="PROSITE" id="PS51678">
    <property type="entry name" value="SAM_MT_PRMT"/>
    <property type="match status" value="1"/>
</dbReference>
<evidence type="ECO:0000259" key="9">
    <source>
        <dbReference type="Pfam" id="PF13649"/>
    </source>
</evidence>
<dbReference type="Pfam" id="PF13649">
    <property type="entry name" value="Methyltransf_25"/>
    <property type="match status" value="1"/>
</dbReference>
<dbReference type="InterPro" id="IPR025799">
    <property type="entry name" value="Arg_MeTrfase"/>
</dbReference>
<dbReference type="GO" id="GO:0042054">
    <property type="term" value="F:histone methyltransferase activity"/>
    <property type="evidence" value="ECO:0007669"/>
    <property type="project" value="TreeGrafter"/>
</dbReference>
<comment type="catalytic activity">
    <reaction evidence="7">
        <text>L-arginyl-[protein] + S-adenosyl-L-methionine = N(omega)-methyl-L-arginyl-[protein] + S-adenosyl-L-homocysteine + H(+)</text>
        <dbReference type="Rhea" id="RHEA:48100"/>
        <dbReference type="Rhea" id="RHEA-COMP:10532"/>
        <dbReference type="Rhea" id="RHEA-COMP:11990"/>
        <dbReference type="ChEBI" id="CHEBI:15378"/>
        <dbReference type="ChEBI" id="CHEBI:29965"/>
        <dbReference type="ChEBI" id="CHEBI:57856"/>
        <dbReference type="ChEBI" id="CHEBI:59789"/>
        <dbReference type="ChEBI" id="CHEBI:65280"/>
    </reaction>
    <physiologicalReaction direction="left-to-right" evidence="7">
        <dbReference type="Rhea" id="RHEA:48101"/>
    </physiologicalReaction>
</comment>
<dbReference type="PANTHER" id="PTHR11006">
    <property type="entry name" value="PROTEIN ARGININE N-METHYLTRANSFERASE"/>
    <property type="match status" value="1"/>
</dbReference>
<evidence type="ECO:0000256" key="4">
    <source>
        <dbReference type="ARBA" id="ARBA00022691"/>
    </source>
</evidence>
<keyword evidence="3 8" id="KW-0808">Transferase</keyword>
<dbReference type="EMBL" id="BDGG01000001">
    <property type="protein sequence ID" value="GAU90847.1"/>
    <property type="molecule type" value="Genomic_DNA"/>
</dbReference>
<feature type="domain" description="Protein arginine N-methyltransferase" evidence="10">
    <location>
        <begin position="252"/>
        <end position="370"/>
    </location>
</feature>
<dbReference type="EC" id="2.1.1.319" evidence="1"/>
<evidence type="ECO:0000256" key="3">
    <source>
        <dbReference type="ARBA" id="ARBA00022679"/>
    </source>
</evidence>
<evidence type="ECO:0000313" key="11">
    <source>
        <dbReference type="EMBL" id="GAU90847.1"/>
    </source>
</evidence>
<feature type="domain" description="Methyltransferase" evidence="9">
    <location>
        <begin position="94"/>
        <end position="195"/>
    </location>
</feature>
<dbReference type="Gene3D" id="3.40.50.150">
    <property type="entry name" value="Vaccinia Virus protein VP39"/>
    <property type="match status" value="1"/>
</dbReference>
<dbReference type="GO" id="GO:0032259">
    <property type="term" value="P:methylation"/>
    <property type="evidence" value="ECO:0007669"/>
    <property type="project" value="UniProtKB-KW"/>
</dbReference>